<feature type="coiled-coil region" evidence="1">
    <location>
        <begin position="219"/>
        <end position="283"/>
    </location>
</feature>
<evidence type="ECO:0000259" key="3">
    <source>
        <dbReference type="PROSITE" id="PS51782"/>
    </source>
</evidence>
<dbReference type="EMBL" id="DTGG01000121">
    <property type="protein sequence ID" value="HFZ09248.1"/>
    <property type="molecule type" value="Genomic_DNA"/>
</dbReference>
<feature type="domain" description="LysM" evidence="3">
    <location>
        <begin position="3"/>
        <end position="48"/>
    </location>
</feature>
<dbReference type="InterPro" id="IPR018392">
    <property type="entry name" value="LysM"/>
</dbReference>
<dbReference type="Pfam" id="PF01476">
    <property type="entry name" value="LysM"/>
    <property type="match status" value="1"/>
</dbReference>
<name>A0A7V3JAP3_UNCC3</name>
<organism evidence="4">
    <name type="scientific">candidate division CPR3 bacterium</name>
    <dbReference type="NCBI Taxonomy" id="2268181"/>
    <lineage>
        <taxon>Bacteria</taxon>
        <taxon>Bacteria division CPR3</taxon>
    </lineage>
</organism>
<evidence type="ECO:0000256" key="2">
    <source>
        <dbReference type="SAM" id="MobiDB-lite"/>
    </source>
</evidence>
<feature type="region of interest" description="Disordered" evidence="2">
    <location>
        <begin position="69"/>
        <end position="110"/>
    </location>
</feature>
<reference evidence="4" key="1">
    <citation type="journal article" date="2020" name="mSystems">
        <title>Genome- and Community-Level Interaction Insights into Carbon Utilization and Element Cycling Functions of Hydrothermarchaeota in Hydrothermal Sediment.</title>
        <authorList>
            <person name="Zhou Z."/>
            <person name="Liu Y."/>
            <person name="Xu W."/>
            <person name="Pan J."/>
            <person name="Luo Z.H."/>
            <person name="Li M."/>
        </authorList>
    </citation>
    <scope>NUCLEOTIDE SEQUENCE [LARGE SCALE GENOMIC DNA]</scope>
    <source>
        <strain evidence="4">SpSt-757</strain>
    </source>
</reference>
<dbReference type="AlphaFoldDB" id="A0A7V3JAP3"/>
<evidence type="ECO:0000256" key="1">
    <source>
        <dbReference type="SAM" id="Coils"/>
    </source>
</evidence>
<dbReference type="PROSITE" id="PS51782">
    <property type="entry name" value="LYSM"/>
    <property type="match status" value="1"/>
</dbReference>
<gene>
    <name evidence="4" type="ORF">ENV41_03865</name>
</gene>
<feature type="coiled-coil region" evidence="1">
    <location>
        <begin position="114"/>
        <end position="141"/>
    </location>
</feature>
<accession>A0A7V3JAP3</accession>
<sequence length="378" mass="41867">MPQTITIPRGATLSGLARQYGTTVAELLRLNPQIRDPNKIYAGQKLTVPSAPAAPAPAGGAVGQIGTWYDPTTEQGYSGPKRKATDVPASPVTGQPITPTPTPAPTGSTREEQITEVQRQIAETQRRLEKAQADYAIIQQAQQAGMPVTPQTTVEQAQQYLASKEQQTGDPVLDQILTLLQKQTQPLSVDLITQFLKQAEQEVDPYYKTQLALAREEFLRQLGYSKEEILRQEEELERQYGKQLRTIGEEMAEKGFALSGPRLLEERELAETTQRQIEQARRSAQFAAGTAARTFAQQWGYPETTIPTISATPRVLAGEPTFERPAGEIPFYEISPEVYSGLVGEKEWEKKGEIKRRAAELEQIYRGFGEAGLRTLTV</sequence>
<dbReference type="InterPro" id="IPR036779">
    <property type="entry name" value="LysM_dom_sf"/>
</dbReference>
<comment type="caution">
    <text evidence="4">The sequence shown here is derived from an EMBL/GenBank/DDBJ whole genome shotgun (WGS) entry which is preliminary data.</text>
</comment>
<protein>
    <submittedName>
        <fullName evidence="4">LysM peptidoglycan-binding domain-containing protein</fullName>
    </submittedName>
</protein>
<dbReference type="SUPFAM" id="SSF54106">
    <property type="entry name" value="LysM domain"/>
    <property type="match status" value="1"/>
</dbReference>
<dbReference type="CDD" id="cd00118">
    <property type="entry name" value="LysM"/>
    <property type="match status" value="1"/>
</dbReference>
<dbReference type="SMART" id="SM00257">
    <property type="entry name" value="LysM"/>
    <property type="match status" value="1"/>
</dbReference>
<keyword evidence="1" id="KW-0175">Coiled coil</keyword>
<evidence type="ECO:0000313" key="4">
    <source>
        <dbReference type="EMBL" id="HFZ09248.1"/>
    </source>
</evidence>
<proteinExistence type="predicted"/>
<dbReference type="Gene3D" id="3.10.350.10">
    <property type="entry name" value="LysM domain"/>
    <property type="match status" value="1"/>
</dbReference>